<proteinExistence type="predicted"/>
<dbReference type="AlphaFoldDB" id="A0AAV7I7W7"/>
<evidence type="ECO:0000256" key="2">
    <source>
        <dbReference type="ARBA" id="ARBA00022737"/>
    </source>
</evidence>
<evidence type="ECO:0000313" key="5">
    <source>
        <dbReference type="Proteomes" id="UP000826195"/>
    </source>
</evidence>
<evidence type="ECO:0008006" key="6">
    <source>
        <dbReference type="Google" id="ProtNLM"/>
    </source>
</evidence>
<feature type="region of interest" description="Disordered" evidence="3">
    <location>
        <begin position="35"/>
        <end position="60"/>
    </location>
</feature>
<evidence type="ECO:0000256" key="1">
    <source>
        <dbReference type="ARBA" id="ARBA00022614"/>
    </source>
</evidence>
<dbReference type="SMART" id="SM00369">
    <property type="entry name" value="LRR_TYP"/>
    <property type="match status" value="3"/>
</dbReference>
<comment type="caution">
    <text evidence="4">The sequence shown here is derived from an EMBL/GenBank/DDBJ whole genome shotgun (WGS) entry which is preliminary data.</text>
</comment>
<dbReference type="Pfam" id="PF13855">
    <property type="entry name" value="LRR_8"/>
    <property type="match status" value="1"/>
</dbReference>
<keyword evidence="1" id="KW-0433">Leucine-rich repeat</keyword>
<dbReference type="SUPFAM" id="SSF52058">
    <property type="entry name" value="L domain-like"/>
    <property type="match status" value="1"/>
</dbReference>
<name>A0AAV7I7W7_COTGL</name>
<keyword evidence="2" id="KW-0677">Repeat</keyword>
<keyword evidence="5" id="KW-1185">Reference proteome</keyword>
<dbReference type="InterPro" id="IPR003591">
    <property type="entry name" value="Leu-rich_rpt_typical-subtyp"/>
</dbReference>
<reference evidence="4 5" key="1">
    <citation type="journal article" date="2021" name="J. Hered.">
        <title>A chromosome-level genome assembly of the parasitoid wasp, Cotesia glomerata (Hymenoptera: Braconidae).</title>
        <authorList>
            <person name="Pinto B.J."/>
            <person name="Weis J.J."/>
            <person name="Gamble T."/>
            <person name="Ode P.J."/>
            <person name="Paul R."/>
            <person name="Zaspel J.M."/>
        </authorList>
    </citation>
    <scope>NUCLEOTIDE SEQUENCE [LARGE SCALE GENOMIC DNA]</scope>
    <source>
        <strain evidence="4">CgM1</strain>
    </source>
</reference>
<feature type="compositionally biased region" description="Low complexity" evidence="3">
    <location>
        <begin position="40"/>
        <end position="51"/>
    </location>
</feature>
<dbReference type="PANTHER" id="PTHR48051:SF1">
    <property type="entry name" value="RAS SUPPRESSOR PROTEIN 1"/>
    <property type="match status" value="1"/>
</dbReference>
<dbReference type="GO" id="GO:0005737">
    <property type="term" value="C:cytoplasm"/>
    <property type="evidence" value="ECO:0007669"/>
    <property type="project" value="TreeGrafter"/>
</dbReference>
<dbReference type="Proteomes" id="UP000826195">
    <property type="component" value="Unassembled WGS sequence"/>
</dbReference>
<dbReference type="EMBL" id="JAHXZJ010001119">
    <property type="protein sequence ID" value="KAH0554656.1"/>
    <property type="molecule type" value="Genomic_DNA"/>
</dbReference>
<sequence length="511" mass="59388">METATNLLSNFYGVNYPKNGPKISKLTSYIGNSTKEPQLSISSSSSVDESSQNFNSEVNTSSEEITAHNLLKVSIIDEFDKEIDFEFKNLNFGEESTQILDEVNNDNNNEKQQIGIEKEDMLDTYSEVSSVKSKVRNNKNRAGKFEKENFRRSRIDTEVLKKIPVFNDNFCDLSNNDLEDFPLDLIERIKNVKMLYLGNNNLKNLPDELFEKLKFLEWLDLRNNKLKTLPKGIKNHNSLETILLQGNEIEKLPEELCTLENLKAVNIGGGCVFPPPEVWMKGFREVMEVLRKEWNKNHPEKYLPRKEEKLPILSQNIFGSSKRPKFRPRSPKFSKNSRLRRLNYKPSNKCPQIRKLLCPNCVTSLENSQNKALDFGEEDSEEGYQLKVHMVKNKTKRNKEYLENEETYLGSKNWGPNKRDLGLLVKLEEEERENLEKGKVRREKISLAEEMKRIEDIQVKERVYNVVTNDGVVTKLRPMRLGDPDWVLGFVENYLGFHKQVMAPYTGFKRI</sequence>
<gene>
    <name evidence="4" type="ORF">KQX54_012111</name>
</gene>
<dbReference type="InterPro" id="IPR032675">
    <property type="entry name" value="LRR_dom_sf"/>
</dbReference>
<organism evidence="4 5">
    <name type="scientific">Cotesia glomerata</name>
    <name type="common">Lepidopteran parasitic wasp</name>
    <name type="synonym">Apanteles glomeratus</name>
    <dbReference type="NCBI Taxonomy" id="32391"/>
    <lineage>
        <taxon>Eukaryota</taxon>
        <taxon>Metazoa</taxon>
        <taxon>Ecdysozoa</taxon>
        <taxon>Arthropoda</taxon>
        <taxon>Hexapoda</taxon>
        <taxon>Insecta</taxon>
        <taxon>Pterygota</taxon>
        <taxon>Neoptera</taxon>
        <taxon>Endopterygota</taxon>
        <taxon>Hymenoptera</taxon>
        <taxon>Apocrita</taxon>
        <taxon>Ichneumonoidea</taxon>
        <taxon>Braconidae</taxon>
        <taxon>Microgastrinae</taxon>
        <taxon>Cotesia</taxon>
    </lineage>
</organism>
<dbReference type="PANTHER" id="PTHR48051">
    <property type="match status" value="1"/>
</dbReference>
<protein>
    <recommendedName>
        <fullName evidence="6">Leucine-rich repeat-containing protein</fullName>
    </recommendedName>
</protein>
<dbReference type="PROSITE" id="PS51450">
    <property type="entry name" value="LRR"/>
    <property type="match status" value="1"/>
</dbReference>
<dbReference type="InterPro" id="IPR001611">
    <property type="entry name" value="Leu-rich_rpt"/>
</dbReference>
<dbReference type="InterPro" id="IPR050216">
    <property type="entry name" value="LRR_domain-containing"/>
</dbReference>
<evidence type="ECO:0000256" key="3">
    <source>
        <dbReference type="SAM" id="MobiDB-lite"/>
    </source>
</evidence>
<evidence type="ECO:0000313" key="4">
    <source>
        <dbReference type="EMBL" id="KAH0554656.1"/>
    </source>
</evidence>
<accession>A0AAV7I7W7</accession>
<dbReference type="Gene3D" id="3.80.10.10">
    <property type="entry name" value="Ribonuclease Inhibitor"/>
    <property type="match status" value="1"/>
</dbReference>